<dbReference type="Pfam" id="PF13839">
    <property type="entry name" value="PC-Esterase"/>
    <property type="match status" value="1"/>
</dbReference>
<evidence type="ECO:0000259" key="8">
    <source>
        <dbReference type="Pfam" id="PF13839"/>
    </source>
</evidence>
<dbReference type="InterPro" id="IPR025846">
    <property type="entry name" value="TBL_N"/>
</dbReference>
<evidence type="ECO:0000256" key="3">
    <source>
        <dbReference type="ARBA" id="ARBA00022692"/>
    </source>
</evidence>
<gene>
    <name evidence="10" type="ORF">NE237_009320</name>
</gene>
<dbReference type="InterPro" id="IPR026057">
    <property type="entry name" value="TBL_C"/>
</dbReference>
<protein>
    <recommendedName>
        <fullName evidence="12">Trichome birefringence-like N-terminal domain-containing protein</fullName>
    </recommendedName>
</protein>
<dbReference type="OrthoDB" id="630188at2759"/>
<comment type="similarity">
    <text evidence="2">Belongs to the PC-esterase family. TBL subfamily.</text>
</comment>
<dbReference type="GO" id="GO:0016020">
    <property type="term" value="C:membrane"/>
    <property type="evidence" value="ECO:0007669"/>
    <property type="project" value="UniProtKB-SubCell"/>
</dbReference>
<feature type="transmembrane region" description="Helical" evidence="7">
    <location>
        <begin position="31"/>
        <end position="54"/>
    </location>
</feature>
<reference evidence="10" key="1">
    <citation type="journal article" date="2023" name="Plant J.">
        <title>The genome of the king protea, Protea cynaroides.</title>
        <authorList>
            <person name="Chang J."/>
            <person name="Duong T.A."/>
            <person name="Schoeman C."/>
            <person name="Ma X."/>
            <person name="Roodt D."/>
            <person name="Barker N."/>
            <person name="Li Z."/>
            <person name="Van de Peer Y."/>
            <person name="Mizrachi E."/>
        </authorList>
    </citation>
    <scope>NUCLEOTIDE SEQUENCE</scope>
    <source>
        <tissue evidence="10">Young leaves</tissue>
    </source>
</reference>
<organism evidence="10 11">
    <name type="scientific">Protea cynaroides</name>
    <dbReference type="NCBI Taxonomy" id="273540"/>
    <lineage>
        <taxon>Eukaryota</taxon>
        <taxon>Viridiplantae</taxon>
        <taxon>Streptophyta</taxon>
        <taxon>Embryophyta</taxon>
        <taxon>Tracheophyta</taxon>
        <taxon>Spermatophyta</taxon>
        <taxon>Magnoliopsida</taxon>
        <taxon>Proteales</taxon>
        <taxon>Proteaceae</taxon>
        <taxon>Protea</taxon>
    </lineage>
</organism>
<dbReference type="AlphaFoldDB" id="A0A9Q0R0M0"/>
<dbReference type="EMBL" id="JAMYWD010000002">
    <property type="protein sequence ID" value="KAJ4978540.1"/>
    <property type="molecule type" value="Genomic_DNA"/>
</dbReference>
<dbReference type="Pfam" id="PF14416">
    <property type="entry name" value="PMR5N"/>
    <property type="match status" value="1"/>
</dbReference>
<evidence type="ECO:0000256" key="1">
    <source>
        <dbReference type="ARBA" id="ARBA00004167"/>
    </source>
</evidence>
<evidence type="ECO:0000256" key="6">
    <source>
        <dbReference type="ARBA" id="ARBA00023136"/>
    </source>
</evidence>
<keyword evidence="4" id="KW-0735">Signal-anchor</keyword>
<evidence type="ECO:0000256" key="7">
    <source>
        <dbReference type="SAM" id="Phobius"/>
    </source>
</evidence>
<evidence type="ECO:0000256" key="5">
    <source>
        <dbReference type="ARBA" id="ARBA00022989"/>
    </source>
</evidence>
<dbReference type="GO" id="GO:0005794">
    <property type="term" value="C:Golgi apparatus"/>
    <property type="evidence" value="ECO:0007669"/>
    <property type="project" value="TreeGrafter"/>
</dbReference>
<dbReference type="PANTHER" id="PTHR32285">
    <property type="entry name" value="PROTEIN TRICHOME BIREFRINGENCE-LIKE 9-RELATED"/>
    <property type="match status" value="1"/>
</dbReference>
<dbReference type="PANTHER" id="PTHR32285:SF53">
    <property type="entry name" value="PROTEIN TRICHOME BIREFRINGENCE-LIKE 9"/>
    <property type="match status" value="1"/>
</dbReference>
<keyword evidence="3 7" id="KW-0812">Transmembrane</keyword>
<evidence type="ECO:0000256" key="2">
    <source>
        <dbReference type="ARBA" id="ARBA00007727"/>
    </source>
</evidence>
<name>A0A9Q0R0M0_9MAGN</name>
<comment type="subcellular location">
    <subcellularLocation>
        <location evidence="1">Membrane</location>
        <topology evidence="1">Single-pass membrane protein</topology>
    </subcellularLocation>
</comment>
<evidence type="ECO:0008006" key="12">
    <source>
        <dbReference type="Google" id="ProtNLM"/>
    </source>
</evidence>
<accession>A0A9Q0R0M0</accession>
<proteinExistence type="inferred from homology"/>
<keyword evidence="5 7" id="KW-1133">Transmembrane helix</keyword>
<keyword evidence="6 7" id="KW-0472">Membrane</keyword>
<evidence type="ECO:0000313" key="10">
    <source>
        <dbReference type="EMBL" id="KAJ4978540.1"/>
    </source>
</evidence>
<feature type="domain" description="Trichome birefringence-like C-terminal" evidence="8">
    <location>
        <begin position="135"/>
        <end position="417"/>
    </location>
</feature>
<comment type="caution">
    <text evidence="10">The sequence shown here is derived from an EMBL/GenBank/DDBJ whole genome shotgun (WGS) entry which is preliminary data.</text>
</comment>
<dbReference type="InterPro" id="IPR029962">
    <property type="entry name" value="TBL"/>
</dbReference>
<evidence type="ECO:0000256" key="4">
    <source>
        <dbReference type="ARBA" id="ARBA00022968"/>
    </source>
</evidence>
<dbReference type="Proteomes" id="UP001141806">
    <property type="component" value="Unassembled WGS sequence"/>
</dbReference>
<keyword evidence="11" id="KW-1185">Reference proteome</keyword>
<evidence type="ECO:0000259" key="9">
    <source>
        <dbReference type="Pfam" id="PF14416"/>
    </source>
</evidence>
<dbReference type="GO" id="GO:0016413">
    <property type="term" value="F:O-acetyltransferase activity"/>
    <property type="evidence" value="ECO:0007669"/>
    <property type="project" value="InterPro"/>
</dbReference>
<sequence length="434" mass="50426">MDQLPPQPSHPIFQKIHKLFTNPIFVIKRELAYTLSFLLLLLSFLLFLDIISFFQPQSLIYLGFLSRVLPPNNQSSSAPPNTCDYSNGKWVWDENSHPAYTEGCPFLDSGFRCHNNGRLDYDYLKWRWQPNGCDLPRFNATELLERSRNGRIVFVGDSIGRNQWESLVCMLSQAVANQSTIYEQNGNPITKHKGYLIIRFHEYNLTVEYYRVPFLVVIDRPPQNSSDQIKHAIRVDKLHWYSKQWVGANVLVFNAGHWWNEDKTVKTGSYFQEGETVNMTMDVKEAFKRTLATWKSWVIQKLDPETSYIFFRSYSPSHYKDKNWDEGGHCDTATTPETNYTKLESEPWNNLYISQTTEQIKDAKRKVQLLNVTHLTEFRKDGHPSTHREPGTPLPIVQDCSHWCLPGVPDAWNELFYGHLLSKGFRTTTVKTSG</sequence>
<evidence type="ECO:0000313" key="11">
    <source>
        <dbReference type="Proteomes" id="UP001141806"/>
    </source>
</evidence>
<feature type="domain" description="Trichome birefringence-like N-terminal" evidence="9">
    <location>
        <begin position="82"/>
        <end position="134"/>
    </location>
</feature>